<feature type="domain" description="GGDEF" evidence="3">
    <location>
        <begin position="504"/>
        <end position="631"/>
    </location>
</feature>
<feature type="transmembrane region" description="Helical" evidence="1">
    <location>
        <begin position="290"/>
        <end position="312"/>
    </location>
</feature>
<dbReference type="InterPro" id="IPR003660">
    <property type="entry name" value="HAMP_dom"/>
</dbReference>
<proteinExistence type="predicted"/>
<name>A0A2T3G0V5_9FIRM</name>
<keyword evidence="1" id="KW-1133">Transmembrane helix</keyword>
<accession>A0A2T3G0V5</accession>
<gene>
    <name evidence="4" type="ORF">C7U54_07330</name>
</gene>
<sequence>MNMQSLKELIQKESKKITLLIIFFLVIIVTFFNCITAKKEANYTAQTTFYHIEQILNENQKDLNKQKKEYRQTCIDNAQAVAYSLQENPDALYNIDELKKIAQYVEVDEIHIFNKQGVIISGTHPEYYGYSFDSGKQLSFFKPLLSNQNLQLTQKIMENTASHIKMQYSALWSENKEFIVQVGMNHENASKATKKNQLSYLFKLFRVNNEAQYYAINSKNHKIVGTTHHHIGDVASSIGLKDTQIKEAKNGFFTEIDGQLSYCVSKKIKNNYIYCIIPVRVLFKEVPKNCLEMIVCLIIISILFRLLIIKYIRVYVIDSINQINHQLSKISKGQLDEEVSINNSLEFQKLSHYINEMKQSLLVNNKKMDYILTQTNQLIGFYEYNQKLNTLYLSDGFKEIFSLNSQQCTQFKEDINDFIDFLNKINTHQVEKDIYYLPQMKRYIQINDRKDQDTTLGVMIDITTSYIKRKKIEIERDVDELTQIYNRNGLKIKINKLLEDKNIAQYALIFIDLDGLKQVNDVYGHYCGDLYLKQMTNVLKTISGEKCLVGRLGGDEFIAFFHHYDSMEKLNNDINQLNEIRDQIVLLADDHSVNLAFSYGVCYGTESTDLQRMIEIADYKMYENKRKRKGR</sequence>
<organism evidence="4 5">
    <name type="scientific">Faecalibacillus intestinalis</name>
    <dbReference type="NCBI Taxonomy" id="1982626"/>
    <lineage>
        <taxon>Bacteria</taxon>
        <taxon>Bacillati</taxon>
        <taxon>Bacillota</taxon>
        <taxon>Erysipelotrichia</taxon>
        <taxon>Erysipelotrichales</taxon>
        <taxon>Coprobacillaceae</taxon>
        <taxon>Faecalibacillus</taxon>
    </lineage>
</organism>
<dbReference type="Gene3D" id="3.30.70.270">
    <property type="match status" value="1"/>
</dbReference>
<dbReference type="InterPro" id="IPR052155">
    <property type="entry name" value="Biofilm_reg_signaling"/>
</dbReference>
<dbReference type="Pfam" id="PF00990">
    <property type="entry name" value="GGDEF"/>
    <property type="match status" value="1"/>
</dbReference>
<feature type="transmembrane region" description="Helical" evidence="1">
    <location>
        <begin position="17"/>
        <end position="35"/>
    </location>
</feature>
<evidence type="ECO:0000259" key="3">
    <source>
        <dbReference type="PROSITE" id="PS50887"/>
    </source>
</evidence>
<evidence type="ECO:0000259" key="2">
    <source>
        <dbReference type="PROSITE" id="PS50885"/>
    </source>
</evidence>
<dbReference type="NCBIfam" id="TIGR00254">
    <property type="entry name" value="GGDEF"/>
    <property type="match status" value="1"/>
</dbReference>
<keyword evidence="1" id="KW-0812">Transmembrane</keyword>
<evidence type="ECO:0000313" key="5">
    <source>
        <dbReference type="Proteomes" id="UP000240974"/>
    </source>
</evidence>
<dbReference type="PROSITE" id="PS50887">
    <property type="entry name" value="GGDEF"/>
    <property type="match status" value="1"/>
</dbReference>
<protein>
    <submittedName>
        <fullName evidence="4">GGDEF domain-containing protein</fullName>
    </submittedName>
</protein>
<dbReference type="PANTHER" id="PTHR44757:SF2">
    <property type="entry name" value="BIOFILM ARCHITECTURE MAINTENANCE PROTEIN MBAA"/>
    <property type="match status" value="1"/>
</dbReference>
<dbReference type="InterPro" id="IPR029787">
    <property type="entry name" value="Nucleotide_cyclase"/>
</dbReference>
<dbReference type="PANTHER" id="PTHR44757">
    <property type="entry name" value="DIGUANYLATE CYCLASE DGCP"/>
    <property type="match status" value="1"/>
</dbReference>
<dbReference type="EMBL" id="PYLQ01000008">
    <property type="protein sequence ID" value="PST41168.1"/>
    <property type="molecule type" value="Genomic_DNA"/>
</dbReference>
<keyword evidence="1" id="KW-0472">Membrane</keyword>
<comment type="caution">
    <text evidence="4">The sequence shown here is derived from an EMBL/GenBank/DDBJ whole genome shotgun (WGS) entry which is preliminary data.</text>
</comment>
<evidence type="ECO:0000256" key="1">
    <source>
        <dbReference type="SAM" id="Phobius"/>
    </source>
</evidence>
<dbReference type="AlphaFoldDB" id="A0A2T3G0V5"/>
<dbReference type="GO" id="GO:0016020">
    <property type="term" value="C:membrane"/>
    <property type="evidence" value="ECO:0007669"/>
    <property type="project" value="InterPro"/>
</dbReference>
<feature type="domain" description="HAMP" evidence="2">
    <location>
        <begin position="314"/>
        <end position="366"/>
    </location>
</feature>
<dbReference type="Gene3D" id="6.10.340.10">
    <property type="match status" value="1"/>
</dbReference>
<dbReference type="SUPFAM" id="SSF55073">
    <property type="entry name" value="Nucleotide cyclase"/>
    <property type="match status" value="1"/>
</dbReference>
<dbReference type="GO" id="GO:0007165">
    <property type="term" value="P:signal transduction"/>
    <property type="evidence" value="ECO:0007669"/>
    <property type="project" value="InterPro"/>
</dbReference>
<dbReference type="InterPro" id="IPR000160">
    <property type="entry name" value="GGDEF_dom"/>
</dbReference>
<dbReference type="PROSITE" id="PS50885">
    <property type="entry name" value="HAMP"/>
    <property type="match status" value="1"/>
</dbReference>
<dbReference type="SMART" id="SM00267">
    <property type="entry name" value="GGDEF"/>
    <property type="match status" value="1"/>
</dbReference>
<evidence type="ECO:0000313" key="4">
    <source>
        <dbReference type="EMBL" id="PST41168.1"/>
    </source>
</evidence>
<dbReference type="InterPro" id="IPR043128">
    <property type="entry name" value="Rev_trsase/Diguanyl_cyclase"/>
</dbReference>
<dbReference type="Proteomes" id="UP000240974">
    <property type="component" value="Unassembled WGS sequence"/>
</dbReference>
<keyword evidence="5" id="KW-1185">Reference proteome</keyword>
<reference evidence="4 5" key="1">
    <citation type="journal article" date="2019" name="Int. J. Syst. Evol. Microbiol.">
        <title>Faecalibacillus intestinalis gen. nov., sp. nov. and Faecalibacillus faecis sp. nov., isolated from human faeces.</title>
        <authorList>
            <person name="Seo B."/>
            <person name="Jeon K."/>
            <person name="Baek I."/>
            <person name="Lee Y.M."/>
            <person name="Baek K."/>
            <person name="Ko G."/>
        </authorList>
    </citation>
    <scope>NUCLEOTIDE SEQUENCE [LARGE SCALE GENOMIC DNA]</scope>
    <source>
        <strain evidence="4 5">SNUG30099</strain>
    </source>
</reference>
<dbReference type="CDD" id="cd01949">
    <property type="entry name" value="GGDEF"/>
    <property type="match status" value="1"/>
</dbReference>